<dbReference type="PANTHER" id="PTHR44051">
    <property type="entry name" value="GLUTATHIONE S-TRANSFERASE-RELATED"/>
    <property type="match status" value="1"/>
</dbReference>
<dbReference type="Proteomes" id="UP000244810">
    <property type="component" value="Unassembled WGS sequence"/>
</dbReference>
<dbReference type="AlphaFoldDB" id="A0A2T7UUT1"/>
<evidence type="ECO:0000313" key="5">
    <source>
        <dbReference type="Proteomes" id="UP000244810"/>
    </source>
</evidence>
<dbReference type="Gene3D" id="3.40.30.10">
    <property type="entry name" value="Glutaredoxin"/>
    <property type="match status" value="1"/>
</dbReference>
<dbReference type="RefSeq" id="WP_107750784.1">
    <property type="nucleotide sequence ID" value="NZ_QBKF01000002.1"/>
</dbReference>
<dbReference type="InterPro" id="IPR040079">
    <property type="entry name" value="Glutathione_S-Trfase"/>
</dbReference>
<dbReference type="InterPro" id="IPR004045">
    <property type="entry name" value="Glutathione_S-Trfase_N"/>
</dbReference>
<accession>A0A2T7UUT1</accession>
<keyword evidence="5" id="KW-1185">Reference proteome</keyword>
<dbReference type="PROSITE" id="PS50405">
    <property type="entry name" value="GST_CTER"/>
    <property type="match status" value="1"/>
</dbReference>
<dbReference type="Pfam" id="PF02798">
    <property type="entry name" value="GST_N"/>
    <property type="match status" value="1"/>
</dbReference>
<comment type="caution">
    <text evidence="4">The sequence shown here is derived from an EMBL/GenBank/DDBJ whole genome shotgun (WGS) entry which is preliminary data.</text>
</comment>
<organism evidence="4 5">
    <name type="scientific">Pararhodobacter aggregans</name>
    <dbReference type="NCBI Taxonomy" id="404875"/>
    <lineage>
        <taxon>Bacteria</taxon>
        <taxon>Pseudomonadati</taxon>
        <taxon>Pseudomonadota</taxon>
        <taxon>Alphaproteobacteria</taxon>
        <taxon>Rhodobacterales</taxon>
        <taxon>Paracoccaceae</taxon>
        <taxon>Pararhodobacter</taxon>
    </lineage>
</organism>
<feature type="domain" description="GST C-terminal" evidence="3">
    <location>
        <begin position="95"/>
        <end position="219"/>
    </location>
</feature>
<reference evidence="4 5" key="1">
    <citation type="journal article" date="2011" name="Syst. Appl. Microbiol.">
        <title>Defluviimonas denitrificans gen. nov., sp. nov., and Pararhodobacter aggregans gen. nov., sp. nov., non-phototrophic Rhodobacteraceae from the biofilter of a marine aquaculture.</title>
        <authorList>
            <person name="Foesel B.U."/>
            <person name="Drake H.L."/>
            <person name="Schramm A."/>
        </authorList>
    </citation>
    <scope>NUCLEOTIDE SEQUENCE [LARGE SCALE GENOMIC DNA]</scope>
    <source>
        <strain evidence="4 5">D1-19</strain>
    </source>
</reference>
<gene>
    <name evidence="4" type="ORF">DDE23_04450</name>
</gene>
<keyword evidence="4" id="KW-0808">Transferase</keyword>
<dbReference type="PROSITE" id="PS50404">
    <property type="entry name" value="GST_NTER"/>
    <property type="match status" value="1"/>
</dbReference>
<dbReference type="InterPro" id="IPR010987">
    <property type="entry name" value="Glutathione-S-Trfase_C-like"/>
</dbReference>
<name>A0A2T7UUT1_9RHOB</name>
<dbReference type="SUPFAM" id="SSF52833">
    <property type="entry name" value="Thioredoxin-like"/>
    <property type="match status" value="1"/>
</dbReference>
<dbReference type="GO" id="GO:0016740">
    <property type="term" value="F:transferase activity"/>
    <property type="evidence" value="ECO:0007669"/>
    <property type="project" value="UniProtKB-KW"/>
</dbReference>
<evidence type="ECO:0000259" key="3">
    <source>
        <dbReference type="PROSITE" id="PS50405"/>
    </source>
</evidence>
<sequence>MITLYGVLRSRATRPFWLLREMGVEFRHVPVIQAYRLSDPGAADAPFHTASADFLALNPASQIPVMVDGDLVLTESMAIPLYLARKFGGPLAPATLAEEGEAMQWGFAAITGIEGPALDILYTYANKGQQTPEGQAKLAEKTAALARPLGRIEAHLQGTDWLMGGRFTVADILMAECVRYVQPHAPALAACPKVRDWITRCQARPAFQQMMAERNAEPA</sequence>
<dbReference type="InterPro" id="IPR004046">
    <property type="entry name" value="GST_C"/>
</dbReference>
<dbReference type="InterPro" id="IPR036282">
    <property type="entry name" value="Glutathione-S-Trfase_C_sf"/>
</dbReference>
<dbReference type="OrthoDB" id="9810080at2"/>
<evidence type="ECO:0000256" key="1">
    <source>
        <dbReference type="RuleBase" id="RU003494"/>
    </source>
</evidence>
<proteinExistence type="inferred from homology"/>
<dbReference type="Pfam" id="PF00043">
    <property type="entry name" value="GST_C"/>
    <property type="match status" value="1"/>
</dbReference>
<dbReference type="InterPro" id="IPR036249">
    <property type="entry name" value="Thioredoxin-like_sf"/>
</dbReference>
<dbReference type="EMBL" id="QDDR01000002">
    <property type="protein sequence ID" value="PVE48329.1"/>
    <property type="molecule type" value="Genomic_DNA"/>
</dbReference>
<dbReference type="SUPFAM" id="SSF47616">
    <property type="entry name" value="GST C-terminal domain-like"/>
    <property type="match status" value="1"/>
</dbReference>
<evidence type="ECO:0000313" key="4">
    <source>
        <dbReference type="EMBL" id="PVE48329.1"/>
    </source>
</evidence>
<evidence type="ECO:0000259" key="2">
    <source>
        <dbReference type="PROSITE" id="PS50404"/>
    </source>
</evidence>
<dbReference type="PANTHER" id="PTHR44051:SF8">
    <property type="entry name" value="GLUTATHIONE S-TRANSFERASE GSTA"/>
    <property type="match status" value="1"/>
</dbReference>
<protein>
    <submittedName>
        <fullName evidence="4">Glutathione S-transferase</fullName>
    </submittedName>
</protein>
<feature type="domain" description="GST N-terminal" evidence="2">
    <location>
        <begin position="1"/>
        <end position="91"/>
    </location>
</feature>
<dbReference type="SFLD" id="SFLDG00358">
    <property type="entry name" value="Main_(cytGST)"/>
    <property type="match status" value="1"/>
</dbReference>
<dbReference type="SFLD" id="SFLDS00019">
    <property type="entry name" value="Glutathione_Transferase_(cytos"/>
    <property type="match status" value="1"/>
</dbReference>
<comment type="similarity">
    <text evidence="1">Belongs to the GST superfamily.</text>
</comment>
<dbReference type="CDD" id="cd03046">
    <property type="entry name" value="GST_N_GTT1_like"/>
    <property type="match status" value="1"/>
</dbReference>
<dbReference type="Gene3D" id="1.20.1050.10">
    <property type="match status" value="1"/>
</dbReference>